<evidence type="ECO:0000256" key="1">
    <source>
        <dbReference type="SAM" id="Phobius"/>
    </source>
</evidence>
<proteinExistence type="predicted"/>
<evidence type="ECO:0000313" key="3">
    <source>
        <dbReference type="Proteomes" id="UP000467214"/>
    </source>
</evidence>
<dbReference type="Proteomes" id="UP000467214">
    <property type="component" value="Unassembled WGS sequence"/>
</dbReference>
<keyword evidence="1" id="KW-0812">Transmembrane</keyword>
<dbReference type="AlphaFoldDB" id="A0A845BP25"/>
<evidence type="ECO:0000313" key="2">
    <source>
        <dbReference type="EMBL" id="MXR36928.1"/>
    </source>
</evidence>
<sequence>MYLLMVGWVYVILMFSLAQESVLAGVLTFSLLGVLPVVLWVWMKIHRLRARREAAASAQDDGKA</sequence>
<name>A0A845BP25_9NEIS</name>
<keyword evidence="1" id="KW-0472">Membrane</keyword>
<comment type="caution">
    <text evidence="2">The sequence shown here is derived from an EMBL/GenBank/DDBJ whole genome shotgun (WGS) entry which is preliminary data.</text>
</comment>
<gene>
    <name evidence="2" type="ORF">GQF02_08080</name>
</gene>
<dbReference type="EMBL" id="WSSB01000006">
    <property type="protein sequence ID" value="MXR36928.1"/>
    <property type="molecule type" value="Genomic_DNA"/>
</dbReference>
<organism evidence="2 3">
    <name type="scientific">Craterilacuibacter sinensis</name>
    <dbReference type="NCBI Taxonomy" id="2686017"/>
    <lineage>
        <taxon>Bacteria</taxon>
        <taxon>Pseudomonadati</taxon>
        <taxon>Pseudomonadota</taxon>
        <taxon>Betaproteobacteria</taxon>
        <taxon>Neisseriales</taxon>
        <taxon>Neisseriaceae</taxon>
        <taxon>Craterilacuibacter</taxon>
    </lineage>
</organism>
<feature type="transmembrane region" description="Helical" evidence="1">
    <location>
        <begin position="22"/>
        <end position="42"/>
    </location>
</feature>
<keyword evidence="3" id="KW-1185">Reference proteome</keyword>
<dbReference type="RefSeq" id="WP_124735845.1">
    <property type="nucleotide sequence ID" value="NZ_WSSB01000006.1"/>
</dbReference>
<accession>A0A845BP25</accession>
<reference evidence="2 3" key="1">
    <citation type="submission" date="2019-12" db="EMBL/GenBank/DDBJ databases">
        <title>Neisseriaceae gen. nov. sp. Genome sequencing and assembly.</title>
        <authorList>
            <person name="Liu Z."/>
            <person name="Li A."/>
        </authorList>
    </citation>
    <scope>NUCLEOTIDE SEQUENCE [LARGE SCALE GENOMIC DNA]</scope>
    <source>
        <strain evidence="2 3">B2N2-7</strain>
    </source>
</reference>
<protein>
    <submittedName>
        <fullName evidence="2">Uncharacterized protein</fullName>
    </submittedName>
</protein>
<keyword evidence="1" id="KW-1133">Transmembrane helix</keyword>